<sequence>MDRTRADHTPVSSFLKNRLLSLLVGAAVTLALIIVWNLHSKFSAPSVDMEVSIPSPAPGADECIYVQEKTFYDDPNVTYSIEEPIRNWDSKRQDWLKHNPLIAAGARDKILLMTGSQSGPCKNPTGDHLLLRLFKNKVDYCRIHGYDVFYNNALLHPKMGSFWAKIPVVRAAMVAHPEAEWIWWVDSDAVFTDMDFKPPLERYKDYNLVVGGSPELIYKNPSWMGLNAGVFYIRNCQWSMDFIEAWAKMGPQTPNYEKWGQILKSTIKDKLYPGSDDQTAMVYLLMTEKEKWGDKVFLEHEYCIQGYWAGLVGTLDKVTRNYAGIEKRVRMLRRRHAEKVSKGYGALWEKYLEEAGYRKDAGKRPCITHFTGCQPCSGNYNPMYTGDSCWKGMEKALNFADNQVLRNYGFMHRDLSDSSLVSPLQF</sequence>
<comment type="caution">
    <text evidence="1">The sequence shown here is derived from an EMBL/GenBank/DDBJ whole genome shotgun (WGS) entry which is preliminary data.</text>
</comment>
<proteinExistence type="predicted"/>
<evidence type="ECO:0000313" key="2">
    <source>
        <dbReference type="Proteomes" id="UP000828048"/>
    </source>
</evidence>
<dbReference type="Proteomes" id="UP000828048">
    <property type="component" value="Chromosome 8"/>
</dbReference>
<dbReference type="EMBL" id="CM037158">
    <property type="protein sequence ID" value="KAH7850679.1"/>
    <property type="molecule type" value="Genomic_DNA"/>
</dbReference>
<keyword evidence="2" id="KW-1185">Reference proteome</keyword>
<gene>
    <name evidence="1" type="ORF">Vadar_001469</name>
</gene>
<evidence type="ECO:0000313" key="1">
    <source>
        <dbReference type="EMBL" id="KAH7850679.1"/>
    </source>
</evidence>
<protein>
    <submittedName>
        <fullName evidence="1">Uncharacterized protein</fullName>
    </submittedName>
</protein>
<organism evidence="1 2">
    <name type="scientific">Vaccinium darrowii</name>
    <dbReference type="NCBI Taxonomy" id="229202"/>
    <lineage>
        <taxon>Eukaryota</taxon>
        <taxon>Viridiplantae</taxon>
        <taxon>Streptophyta</taxon>
        <taxon>Embryophyta</taxon>
        <taxon>Tracheophyta</taxon>
        <taxon>Spermatophyta</taxon>
        <taxon>Magnoliopsida</taxon>
        <taxon>eudicotyledons</taxon>
        <taxon>Gunneridae</taxon>
        <taxon>Pentapetalae</taxon>
        <taxon>asterids</taxon>
        <taxon>Ericales</taxon>
        <taxon>Ericaceae</taxon>
        <taxon>Vaccinioideae</taxon>
        <taxon>Vaccinieae</taxon>
        <taxon>Vaccinium</taxon>
    </lineage>
</organism>
<name>A0ACB7YC70_9ERIC</name>
<accession>A0ACB7YC70</accession>
<reference evidence="1 2" key="1">
    <citation type="journal article" date="2021" name="Hortic Res">
        <title>High-quality reference genome and annotation aids understanding of berry development for evergreen blueberry (Vaccinium darrowii).</title>
        <authorList>
            <person name="Yu J."/>
            <person name="Hulse-Kemp A.M."/>
            <person name="Babiker E."/>
            <person name="Staton M."/>
        </authorList>
    </citation>
    <scope>NUCLEOTIDE SEQUENCE [LARGE SCALE GENOMIC DNA]</scope>
    <source>
        <strain evidence="2">cv. NJ 8807/NJ 8810</strain>
        <tissue evidence="1">Young leaf</tissue>
    </source>
</reference>